<dbReference type="Proteomes" id="UP000032067">
    <property type="component" value="Unassembled WGS sequence"/>
</dbReference>
<dbReference type="PANTHER" id="PTHR11496:SF83">
    <property type="entry name" value="HYDROXYACID-OXOACID TRANSHYDROGENASE, MITOCHONDRIAL"/>
    <property type="match status" value="1"/>
</dbReference>
<dbReference type="GO" id="GO:0046872">
    <property type="term" value="F:metal ion binding"/>
    <property type="evidence" value="ECO:0007669"/>
    <property type="project" value="InterPro"/>
</dbReference>
<evidence type="ECO:0000259" key="4">
    <source>
        <dbReference type="Pfam" id="PF00465"/>
    </source>
</evidence>
<protein>
    <submittedName>
        <fullName evidence="6">Alcohol dehydrogenase</fullName>
    </submittedName>
</protein>
<dbReference type="RefSeq" id="WP_042579492.1">
    <property type="nucleotide sequence ID" value="NZ_JXQQ01000030.1"/>
</dbReference>
<dbReference type="InterPro" id="IPR017775">
    <property type="entry name" value="ADH_Fe_PsrA-like"/>
</dbReference>
<dbReference type="GO" id="GO:0004022">
    <property type="term" value="F:alcohol dehydrogenase (NAD+) activity"/>
    <property type="evidence" value="ECO:0007669"/>
    <property type="project" value="TreeGrafter"/>
</dbReference>
<comment type="caution">
    <text evidence="6">The sequence shown here is derived from an EMBL/GenBank/DDBJ whole genome shotgun (WGS) entry which is preliminary data.</text>
</comment>
<evidence type="ECO:0000313" key="6">
    <source>
        <dbReference type="EMBL" id="KIQ31743.1"/>
    </source>
</evidence>
<dbReference type="FunFam" id="3.40.50.1970:FF:000003">
    <property type="entry name" value="Alcohol dehydrogenase, iron-containing"/>
    <property type="match status" value="1"/>
</dbReference>
<dbReference type="EMBL" id="JXQQ01000030">
    <property type="protein sequence ID" value="KIQ31743.1"/>
    <property type="molecule type" value="Genomic_DNA"/>
</dbReference>
<dbReference type="Gene3D" id="1.20.1090.10">
    <property type="entry name" value="Dehydroquinate synthase-like - alpha domain"/>
    <property type="match status" value="1"/>
</dbReference>
<feature type="domain" description="Fe-containing alcohol dehydrogenase-like C-terminal" evidence="5">
    <location>
        <begin position="189"/>
        <end position="348"/>
    </location>
</feature>
<reference evidence="6 7" key="1">
    <citation type="submission" date="2014-12" db="EMBL/GenBank/DDBJ databases">
        <title>16Stimator: statistical estimation of ribosomal gene copy numbers from draft genome assemblies.</title>
        <authorList>
            <person name="Perisin M.A."/>
            <person name="Vetter M."/>
            <person name="Gilbert J.A."/>
            <person name="Bergelson J."/>
        </authorList>
    </citation>
    <scope>NUCLEOTIDE SEQUENCE [LARGE SCALE GENOMIC DNA]</scope>
    <source>
        <strain evidence="6 7">MEDvA23</strain>
    </source>
</reference>
<dbReference type="GO" id="GO:0017000">
    <property type="term" value="P:antibiotic biosynthetic process"/>
    <property type="evidence" value="ECO:0007669"/>
    <property type="project" value="InterPro"/>
</dbReference>
<evidence type="ECO:0000256" key="1">
    <source>
        <dbReference type="ARBA" id="ARBA00001962"/>
    </source>
</evidence>
<sequence>MSANYHNPVQSVYGAGVLSSLPKLLDGRRAALVTFPEARAIGLLGRLESVLQGALACTIDQTRPNPDVAELAGLYEWFWQKHADVEVLIAVGGGSAIDTAKALMVANDAASFADLVAGLAGERPFVPTRSKMLIAVPTTAGTGSEVTPWATVWDRGRQKKYSLHLPETWPRYAVVDPELMLSLPAAVTLQSGLDALSHALEAIWNVNANPLSDTFAVSAVRDTLQVLPQLMGQLDNVELRGRMALAALKAGMAFSNTKTALAHSISYEMTLRYGLPHGIACSFLLPMVLERAIGRRADRDAVLREALGMPLAEAPQQLAAFIESLGVKTRFADYGVGDDEAREMLLHAQGGARGKNFIGNDLAENQA</sequence>
<dbReference type="InterPro" id="IPR039697">
    <property type="entry name" value="Alcohol_dehydrogenase_Fe"/>
</dbReference>
<dbReference type="InterPro" id="IPR001670">
    <property type="entry name" value="ADH_Fe/GldA"/>
</dbReference>
<feature type="domain" description="Alcohol dehydrogenase iron-type/glycerol dehydrogenase GldA" evidence="4">
    <location>
        <begin position="8"/>
        <end position="177"/>
    </location>
</feature>
<comment type="similarity">
    <text evidence="2">Belongs to the iron-containing alcohol dehydrogenase family.</text>
</comment>
<dbReference type="InterPro" id="IPR035873">
    <property type="entry name" value="PhpC"/>
</dbReference>
<dbReference type="InterPro" id="IPR018211">
    <property type="entry name" value="ADH_Fe_CS"/>
</dbReference>
<name>A0A0D0LR49_VARPD</name>
<dbReference type="SUPFAM" id="SSF56796">
    <property type="entry name" value="Dehydroquinate synthase-like"/>
    <property type="match status" value="1"/>
</dbReference>
<dbReference type="PANTHER" id="PTHR11496">
    <property type="entry name" value="ALCOHOL DEHYDROGENASE"/>
    <property type="match status" value="1"/>
</dbReference>
<dbReference type="Gene3D" id="3.40.50.1970">
    <property type="match status" value="1"/>
</dbReference>
<accession>A0A0D0LR49</accession>
<comment type="cofactor">
    <cofactor evidence="1">
        <name>Fe cation</name>
        <dbReference type="ChEBI" id="CHEBI:24875"/>
    </cofactor>
</comment>
<dbReference type="CDD" id="cd08182">
    <property type="entry name" value="HEPD"/>
    <property type="match status" value="1"/>
</dbReference>
<dbReference type="PROSITE" id="PS00913">
    <property type="entry name" value="ADH_IRON_1"/>
    <property type="match status" value="1"/>
</dbReference>
<proteinExistence type="inferred from homology"/>
<evidence type="ECO:0000259" key="5">
    <source>
        <dbReference type="Pfam" id="PF25137"/>
    </source>
</evidence>
<dbReference type="AlphaFoldDB" id="A0A0D0LR49"/>
<gene>
    <name evidence="6" type="ORF">RT97_14500</name>
</gene>
<evidence type="ECO:0000256" key="3">
    <source>
        <dbReference type="ARBA" id="ARBA00023002"/>
    </source>
</evidence>
<dbReference type="InterPro" id="IPR056798">
    <property type="entry name" value="ADH_Fe_C"/>
</dbReference>
<evidence type="ECO:0000313" key="7">
    <source>
        <dbReference type="Proteomes" id="UP000032067"/>
    </source>
</evidence>
<evidence type="ECO:0000256" key="2">
    <source>
        <dbReference type="ARBA" id="ARBA00007358"/>
    </source>
</evidence>
<dbReference type="NCBIfam" id="TIGR03405">
    <property type="entry name" value="Phn_Fe-ADH"/>
    <property type="match status" value="1"/>
</dbReference>
<dbReference type="Pfam" id="PF25137">
    <property type="entry name" value="ADH_Fe_C"/>
    <property type="match status" value="1"/>
</dbReference>
<organism evidence="6 7">
    <name type="scientific">Variovorax paradoxus</name>
    <dbReference type="NCBI Taxonomy" id="34073"/>
    <lineage>
        <taxon>Bacteria</taxon>
        <taxon>Pseudomonadati</taxon>
        <taxon>Pseudomonadota</taxon>
        <taxon>Betaproteobacteria</taxon>
        <taxon>Burkholderiales</taxon>
        <taxon>Comamonadaceae</taxon>
        <taxon>Variovorax</taxon>
    </lineage>
</organism>
<dbReference type="Pfam" id="PF00465">
    <property type="entry name" value="Fe-ADH"/>
    <property type="match status" value="1"/>
</dbReference>
<keyword evidence="3" id="KW-0560">Oxidoreductase</keyword>
<dbReference type="OrthoDB" id="9815791at2"/>